<evidence type="ECO:0000313" key="1">
    <source>
        <dbReference type="EMBL" id="KAE9633667.1"/>
    </source>
</evidence>
<reference evidence="1 2" key="1">
    <citation type="submission" date="2019-12" db="EMBL/GenBank/DDBJ databases">
        <title>Defluviitalea raffinosedens, isolated from a biogas fermenter, genome sequencing and characterization.</title>
        <authorList>
            <person name="Rettenmaier R."/>
            <person name="Schneider M."/>
            <person name="Neuhaus K."/>
            <person name="Liebl W."/>
            <person name="Zverlov V."/>
        </authorList>
    </citation>
    <scope>NUCLEOTIDE SEQUENCE [LARGE SCALE GENOMIC DNA]</scope>
    <source>
        <strain evidence="1 2">249c-K6</strain>
    </source>
</reference>
<dbReference type="AlphaFoldDB" id="A0A7C8LE60"/>
<dbReference type="RefSeq" id="WP_158740415.1">
    <property type="nucleotide sequence ID" value="NZ_WSLF01000007.1"/>
</dbReference>
<dbReference type="EMBL" id="WSLF01000007">
    <property type="protein sequence ID" value="KAE9633667.1"/>
    <property type="molecule type" value="Genomic_DNA"/>
</dbReference>
<keyword evidence="1" id="KW-0547">Nucleotide-binding</keyword>
<evidence type="ECO:0000313" key="2">
    <source>
        <dbReference type="Proteomes" id="UP000483018"/>
    </source>
</evidence>
<sequence>MRIYAPDLNYINALDFCRLLHNLEFYDTELVVDFNRMSNYDPFSMLIVSSALRKFGEIHPGIKLIINVDKYNTNAQYAGHMGFFKSISENLTVGKKPGEARGSANYIPITPITIEGLREESRNENIYITQKIENESKKLGQVLSQGNKDLDYALTFIIREIMRNIEEHSEADTIWICAQHWPRYQLVEIGILDEGQGVRNSLRRNIHYRDIINNDYTALKLALKPGVSKAFRLRNMPDGVWDNSGYGLYMASNICTALQGSFLIASGNTAICNRYDRTSKNIETEKYDTRMSGTAIKMTISTERIQEYEAIQKEFVKRGEELARKMKNSIKRASQSSKGLIEYLD</sequence>
<dbReference type="Proteomes" id="UP000483018">
    <property type="component" value="Unassembled WGS sequence"/>
</dbReference>
<gene>
    <name evidence="1" type="ORF">GND95_08400</name>
</gene>
<keyword evidence="1" id="KW-0067">ATP-binding</keyword>
<dbReference type="OrthoDB" id="3194831at2"/>
<dbReference type="Gene3D" id="3.30.565.10">
    <property type="entry name" value="Histidine kinase-like ATPase, C-terminal domain"/>
    <property type="match status" value="1"/>
</dbReference>
<dbReference type="InterPro" id="IPR036890">
    <property type="entry name" value="HATPase_C_sf"/>
</dbReference>
<organism evidence="1 2">
    <name type="scientific">Defluviitalea raffinosedens</name>
    <dbReference type="NCBI Taxonomy" id="1450156"/>
    <lineage>
        <taxon>Bacteria</taxon>
        <taxon>Bacillati</taxon>
        <taxon>Bacillota</taxon>
        <taxon>Clostridia</taxon>
        <taxon>Lachnospirales</taxon>
        <taxon>Defluviitaleaceae</taxon>
        <taxon>Defluviitalea</taxon>
    </lineage>
</organism>
<name>A0A7C8LE60_9FIRM</name>
<dbReference type="SUPFAM" id="SSF55874">
    <property type="entry name" value="ATPase domain of HSP90 chaperone/DNA topoisomerase II/histidine kinase"/>
    <property type="match status" value="1"/>
</dbReference>
<protein>
    <submittedName>
        <fullName evidence="1">ATP-binding protein</fullName>
    </submittedName>
</protein>
<proteinExistence type="predicted"/>
<accession>A0A7C8LE60</accession>
<keyword evidence="2" id="KW-1185">Reference proteome</keyword>
<comment type="caution">
    <text evidence="1">The sequence shown here is derived from an EMBL/GenBank/DDBJ whole genome shotgun (WGS) entry which is preliminary data.</text>
</comment>
<dbReference type="GO" id="GO:0005524">
    <property type="term" value="F:ATP binding"/>
    <property type="evidence" value="ECO:0007669"/>
    <property type="project" value="UniProtKB-KW"/>
</dbReference>